<keyword evidence="1" id="KW-0175">Coiled coil</keyword>
<dbReference type="NCBIfam" id="TIGR00254">
    <property type="entry name" value="GGDEF"/>
    <property type="match status" value="1"/>
</dbReference>
<dbReference type="PANTHER" id="PTHR44757">
    <property type="entry name" value="DIGUANYLATE CYCLASE DGCP"/>
    <property type="match status" value="1"/>
</dbReference>
<dbReference type="InterPro" id="IPR001610">
    <property type="entry name" value="PAC"/>
</dbReference>
<dbReference type="CDD" id="cd01949">
    <property type="entry name" value="GGDEF"/>
    <property type="match status" value="1"/>
</dbReference>
<dbReference type="SMART" id="SM00086">
    <property type="entry name" value="PAC"/>
    <property type="match status" value="1"/>
</dbReference>
<comment type="caution">
    <text evidence="6">The sequence shown here is derived from an EMBL/GenBank/DDBJ whole genome shotgun (WGS) entry which is preliminary data.</text>
</comment>
<dbReference type="SUPFAM" id="SSF55785">
    <property type="entry name" value="PYP-like sensor domain (PAS domain)"/>
    <property type="match status" value="2"/>
</dbReference>
<feature type="domain" description="GGDEF" evidence="5">
    <location>
        <begin position="316"/>
        <end position="449"/>
    </location>
</feature>
<evidence type="ECO:0000259" key="5">
    <source>
        <dbReference type="PROSITE" id="PS50887"/>
    </source>
</evidence>
<dbReference type="Pfam" id="PF00563">
    <property type="entry name" value="EAL"/>
    <property type="match status" value="1"/>
</dbReference>
<dbReference type="SUPFAM" id="SSF141868">
    <property type="entry name" value="EAL domain-like"/>
    <property type="match status" value="1"/>
</dbReference>
<dbReference type="InterPro" id="IPR052155">
    <property type="entry name" value="Biofilm_reg_signaling"/>
</dbReference>
<dbReference type="CDD" id="cd00130">
    <property type="entry name" value="PAS"/>
    <property type="match status" value="1"/>
</dbReference>
<sequence length="719" mass="82885">MLITPEGEHEIYCVDIDLSEQQTALRDRERAEEELRRAVAKNQALIDTIPDLILRVNRDGYYIDAIPSDEIEAAYPLDLVIGKCILDVLPPERAQERMYYLERAFQTGETQFHEYQIQINGRWQYEEARIVVSGNNEATILIRDITDRKQAEISLRESEARYRLLAENINDLVCLHDYDGKYLYVSPSCETLLGYRDDEMLGQSPYDFFHPDDRDRIRQEAHMSAIEGKANPITYRMRQKSGKYIWFETLTNPILDAMGQVIQLQTTSRDVTERIQAQNQLEYDAFHDSLTGLPNRHLLMERLELSIHRAKRIDSYHFAVLFLDLDRFKVINDSLGHLVGDKLLIAIAQKLQTILREIDLVARFGGDEFVILLDEIEDIQEAIHVTERIFSKLKLPLTIEGREVYTTASVGIVLGTQDYIQASHLLRDADIAMYRAKNSGKARYEIFDAEMHRQALIRMHLENDLRRAIDCHEFVMYYQPIVSLDNGYLIGFEALIRWQDPYQGFKYPNDFVPIAEEIGLISQLSHWALQKACHQLATWQTTFPNLHSLKICVNLSAQDLQRSALIEEVDRILAQTNLHGRCLTLEITESMLIDDVESTIKLLSQLKTRGIQISIDDFGTGYSSLNYLHRLPLDNLKVDRSFVSQMQDGKKNHQIVETISTLSNQLELNAIAEGIETPQQLHRLQNLGYKFGQGYLFSKPISQEAVEALLASNNLYLFP</sequence>
<dbReference type="CDD" id="cd01948">
    <property type="entry name" value="EAL"/>
    <property type="match status" value="1"/>
</dbReference>
<dbReference type="PROSITE" id="PS50113">
    <property type="entry name" value="PAC"/>
    <property type="match status" value="1"/>
</dbReference>
<dbReference type="InterPro" id="IPR000700">
    <property type="entry name" value="PAS-assoc_C"/>
</dbReference>
<dbReference type="Gene3D" id="3.30.70.270">
    <property type="match status" value="1"/>
</dbReference>
<reference evidence="6 7" key="1">
    <citation type="submission" date="2018-04" db="EMBL/GenBank/DDBJ databases">
        <authorList>
            <person name="Go L.Y."/>
            <person name="Mitchell J.A."/>
        </authorList>
    </citation>
    <scope>NUCLEOTIDE SEQUENCE [LARGE SCALE GENOMIC DNA]</scope>
    <source>
        <strain evidence="6">ULC066bin1</strain>
    </source>
</reference>
<evidence type="ECO:0000259" key="2">
    <source>
        <dbReference type="PROSITE" id="PS50112"/>
    </source>
</evidence>
<dbReference type="InterPro" id="IPR013656">
    <property type="entry name" value="PAS_4"/>
</dbReference>
<evidence type="ECO:0000259" key="4">
    <source>
        <dbReference type="PROSITE" id="PS50883"/>
    </source>
</evidence>
<dbReference type="InterPro" id="IPR035965">
    <property type="entry name" value="PAS-like_dom_sf"/>
</dbReference>
<dbReference type="InterPro" id="IPR029787">
    <property type="entry name" value="Nucleotide_cyclase"/>
</dbReference>
<gene>
    <name evidence="6" type="ORF">DCF19_10200</name>
</gene>
<dbReference type="InterPro" id="IPR043128">
    <property type="entry name" value="Rev_trsase/Diguanyl_cyclase"/>
</dbReference>
<reference evidence="6 7" key="2">
    <citation type="submission" date="2018-06" db="EMBL/GenBank/DDBJ databases">
        <title>Metagenomic assembly of (sub)arctic Cyanobacteria and their associated microbiome from non-axenic cultures.</title>
        <authorList>
            <person name="Baurain D."/>
        </authorList>
    </citation>
    <scope>NUCLEOTIDE SEQUENCE [LARGE SCALE GENOMIC DNA]</scope>
    <source>
        <strain evidence="6">ULC066bin1</strain>
    </source>
</reference>
<protein>
    <submittedName>
        <fullName evidence="6">Response regulator receiver protein</fullName>
    </submittedName>
</protein>
<dbReference type="SMART" id="SM00267">
    <property type="entry name" value="GGDEF"/>
    <property type="match status" value="1"/>
</dbReference>
<dbReference type="NCBIfam" id="TIGR00229">
    <property type="entry name" value="sensory_box"/>
    <property type="match status" value="1"/>
</dbReference>
<dbReference type="PANTHER" id="PTHR44757:SF2">
    <property type="entry name" value="BIOFILM ARCHITECTURE MAINTENANCE PROTEIN MBAA"/>
    <property type="match status" value="1"/>
</dbReference>
<organism evidence="6 7">
    <name type="scientific">Pseudanabaena frigida</name>
    <dbReference type="NCBI Taxonomy" id="945775"/>
    <lineage>
        <taxon>Bacteria</taxon>
        <taxon>Bacillati</taxon>
        <taxon>Cyanobacteriota</taxon>
        <taxon>Cyanophyceae</taxon>
        <taxon>Pseudanabaenales</taxon>
        <taxon>Pseudanabaenaceae</taxon>
        <taxon>Pseudanabaena</taxon>
    </lineage>
</organism>
<evidence type="ECO:0000313" key="7">
    <source>
        <dbReference type="Proteomes" id="UP000249467"/>
    </source>
</evidence>
<feature type="domain" description="EAL" evidence="4">
    <location>
        <begin position="458"/>
        <end position="714"/>
    </location>
</feature>
<dbReference type="InterPro" id="IPR001633">
    <property type="entry name" value="EAL_dom"/>
</dbReference>
<dbReference type="Gene3D" id="3.20.20.450">
    <property type="entry name" value="EAL domain"/>
    <property type="match status" value="1"/>
</dbReference>
<dbReference type="InterPro" id="IPR035919">
    <property type="entry name" value="EAL_sf"/>
</dbReference>
<feature type="domain" description="PAC" evidence="3">
    <location>
        <begin position="231"/>
        <end position="283"/>
    </location>
</feature>
<proteinExistence type="predicted"/>
<dbReference type="PROSITE" id="PS50887">
    <property type="entry name" value="GGDEF"/>
    <property type="match status" value="1"/>
</dbReference>
<dbReference type="PROSITE" id="PS50883">
    <property type="entry name" value="EAL"/>
    <property type="match status" value="1"/>
</dbReference>
<dbReference type="SUPFAM" id="SSF55073">
    <property type="entry name" value="Nucleotide cyclase"/>
    <property type="match status" value="1"/>
</dbReference>
<dbReference type="Pfam" id="PF00990">
    <property type="entry name" value="GGDEF"/>
    <property type="match status" value="1"/>
</dbReference>
<dbReference type="Gene3D" id="3.30.450.20">
    <property type="entry name" value="PAS domain"/>
    <property type="match status" value="2"/>
</dbReference>
<dbReference type="PROSITE" id="PS50112">
    <property type="entry name" value="PAS"/>
    <property type="match status" value="1"/>
</dbReference>
<dbReference type="FunFam" id="3.30.70.270:FF:000001">
    <property type="entry name" value="Diguanylate cyclase domain protein"/>
    <property type="match status" value="1"/>
</dbReference>
<dbReference type="Proteomes" id="UP000249467">
    <property type="component" value="Unassembled WGS sequence"/>
</dbReference>
<dbReference type="InterPro" id="IPR000160">
    <property type="entry name" value="GGDEF_dom"/>
</dbReference>
<dbReference type="Pfam" id="PF08447">
    <property type="entry name" value="PAS_3"/>
    <property type="match status" value="1"/>
</dbReference>
<dbReference type="InterPro" id="IPR013655">
    <property type="entry name" value="PAS_fold_3"/>
</dbReference>
<evidence type="ECO:0000313" key="6">
    <source>
        <dbReference type="EMBL" id="PZO41185.1"/>
    </source>
</evidence>
<name>A0A2W4Y2F9_9CYAN</name>
<dbReference type="EMBL" id="QBML01000012">
    <property type="protein sequence ID" value="PZO41185.1"/>
    <property type="molecule type" value="Genomic_DNA"/>
</dbReference>
<dbReference type="InterPro" id="IPR000014">
    <property type="entry name" value="PAS"/>
</dbReference>
<feature type="coiled-coil region" evidence="1">
    <location>
        <begin position="21"/>
        <end position="48"/>
    </location>
</feature>
<dbReference type="AlphaFoldDB" id="A0A2W4Y2F9"/>
<dbReference type="SMART" id="SM00052">
    <property type="entry name" value="EAL"/>
    <property type="match status" value="1"/>
</dbReference>
<dbReference type="FunFam" id="3.20.20.450:FF:000001">
    <property type="entry name" value="Cyclic di-GMP phosphodiesterase yahA"/>
    <property type="match status" value="1"/>
</dbReference>
<evidence type="ECO:0000259" key="3">
    <source>
        <dbReference type="PROSITE" id="PS50113"/>
    </source>
</evidence>
<dbReference type="SMART" id="SM00091">
    <property type="entry name" value="PAS"/>
    <property type="match status" value="2"/>
</dbReference>
<evidence type="ECO:0000256" key="1">
    <source>
        <dbReference type="SAM" id="Coils"/>
    </source>
</evidence>
<accession>A0A2W4Y2F9</accession>
<dbReference type="Pfam" id="PF08448">
    <property type="entry name" value="PAS_4"/>
    <property type="match status" value="1"/>
</dbReference>
<feature type="domain" description="PAS" evidence="2">
    <location>
        <begin position="158"/>
        <end position="229"/>
    </location>
</feature>